<comment type="caution">
    <text evidence="2">The sequence shown here is derived from an EMBL/GenBank/DDBJ whole genome shotgun (WGS) entry which is preliminary data.</text>
</comment>
<evidence type="ECO:0000256" key="1">
    <source>
        <dbReference type="SAM" id="MobiDB-lite"/>
    </source>
</evidence>
<organism evidence="2">
    <name type="scientific">bioreactor metagenome</name>
    <dbReference type="NCBI Taxonomy" id="1076179"/>
    <lineage>
        <taxon>unclassified sequences</taxon>
        <taxon>metagenomes</taxon>
        <taxon>ecological metagenomes</taxon>
    </lineage>
</organism>
<dbReference type="AlphaFoldDB" id="A0A644U3V9"/>
<feature type="compositionally biased region" description="Basic and acidic residues" evidence="1">
    <location>
        <begin position="149"/>
        <end position="168"/>
    </location>
</feature>
<accession>A0A644U3V9</accession>
<feature type="compositionally biased region" description="Basic and acidic residues" evidence="1">
    <location>
        <begin position="176"/>
        <end position="197"/>
    </location>
</feature>
<reference evidence="2" key="1">
    <citation type="submission" date="2019-08" db="EMBL/GenBank/DDBJ databases">
        <authorList>
            <person name="Kucharzyk K."/>
            <person name="Murdoch R.W."/>
            <person name="Higgins S."/>
            <person name="Loffler F."/>
        </authorList>
    </citation>
    <scope>NUCLEOTIDE SEQUENCE</scope>
</reference>
<feature type="compositionally biased region" description="Basic and acidic residues" evidence="1">
    <location>
        <begin position="17"/>
        <end position="51"/>
    </location>
</feature>
<protein>
    <submittedName>
        <fullName evidence="2">Uncharacterized protein</fullName>
    </submittedName>
</protein>
<gene>
    <name evidence="2" type="ORF">SDC9_18844</name>
</gene>
<dbReference type="EMBL" id="VSSQ01000070">
    <property type="protein sequence ID" value="MPL73051.1"/>
    <property type="molecule type" value="Genomic_DNA"/>
</dbReference>
<name>A0A644U3V9_9ZZZZ</name>
<feature type="compositionally biased region" description="Basic residues" evidence="1">
    <location>
        <begin position="1"/>
        <end position="16"/>
    </location>
</feature>
<evidence type="ECO:0000313" key="2">
    <source>
        <dbReference type="EMBL" id="MPL73051.1"/>
    </source>
</evidence>
<feature type="compositionally biased region" description="Basic and acidic residues" evidence="1">
    <location>
        <begin position="60"/>
        <end position="105"/>
    </location>
</feature>
<sequence>MRGHQQHRGVMHRRGREHMAVPDRARERDAVELIEDRAEGVDHAARPEQQQRRKRQRLQQRPDRDDAEPAHGEIQHEARALETVEEAELHHHAEKRQRPDRRGEPQPRPPAKADQRHRRVGAGDQQIDRGMVEAAQNGAGLRVQRHVVARREAERGEQPHRIDDKRPDPPGLGGQRRPDDQRAHPGDGGDHAKDMHHAIGEMFGKGMGKGVVRHGGLRGMGASYQDAACHTNHDAA</sequence>
<feature type="region of interest" description="Disordered" evidence="1">
    <location>
        <begin position="1"/>
        <end position="197"/>
    </location>
</feature>
<proteinExistence type="predicted"/>